<dbReference type="OrthoDB" id="9803241at2"/>
<proteinExistence type="predicted"/>
<evidence type="ECO:0000313" key="1">
    <source>
        <dbReference type="EMBL" id="SEQ34092.1"/>
    </source>
</evidence>
<dbReference type="EMBL" id="FOFB01000008">
    <property type="protein sequence ID" value="SEQ34092.1"/>
    <property type="molecule type" value="Genomic_DNA"/>
</dbReference>
<gene>
    <name evidence="1" type="ORF">SAMN05444359_108124</name>
</gene>
<keyword evidence="1" id="KW-0808">Transferase</keyword>
<protein>
    <submittedName>
        <fullName evidence="1">UDP:flavonoid glycosyltransferase YjiC, YdhE family</fullName>
    </submittedName>
</protein>
<dbReference type="GO" id="GO:0016740">
    <property type="term" value="F:transferase activity"/>
    <property type="evidence" value="ECO:0007669"/>
    <property type="project" value="UniProtKB-KW"/>
</dbReference>
<organism evidence="1 2">
    <name type="scientific">Neolewinella agarilytica</name>
    <dbReference type="NCBI Taxonomy" id="478744"/>
    <lineage>
        <taxon>Bacteria</taxon>
        <taxon>Pseudomonadati</taxon>
        <taxon>Bacteroidota</taxon>
        <taxon>Saprospiria</taxon>
        <taxon>Saprospirales</taxon>
        <taxon>Lewinellaceae</taxon>
        <taxon>Neolewinella</taxon>
    </lineage>
</organism>
<reference evidence="2" key="1">
    <citation type="submission" date="2016-10" db="EMBL/GenBank/DDBJ databases">
        <authorList>
            <person name="Varghese N."/>
            <person name="Submissions S."/>
        </authorList>
    </citation>
    <scope>NUCLEOTIDE SEQUENCE [LARGE SCALE GENOMIC DNA]</scope>
    <source>
        <strain evidence="2">DSM 24740</strain>
    </source>
</reference>
<keyword evidence="2" id="KW-1185">Reference proteome</keyword>
<dbReference type="Gene3D" id="3.40.50.2000">
    <property type="entry name" value="Glycogen Phosphorylase B"/>
    <property type="match status" value="1"/>
</dbReference>
<dbReference type="SUPFAM" id="SSF53756">
    <property type="entry name" value="UDP-Glycosyltransferase/glycogen phosphorylase"/>
    <property type="match status" value="1"/>
</dbReference>
<dbReference type="InParanoid" id="A0A1H9F827"/>
<name>A0A1H9F827_9BACT</name>
<evidence type="ECO:0000313" key="2">
    <source>
        <dbReference type="Proteomes" id="UP000199021"/>
    </source>
</evidence>
<dbReference type="AlphaFoldDB" id="A0A1H9F827"/>
<accession>A0A1H9F827</accession>
<dbReference type="RefSeq" id="WP_139211823.1">
    <property type="nucleotide sequence ID" value="NZ_FOFB01000008.1"/>
</dbReference>
<sequence length="336" mass="37993">MPQAIIHSGMPPSLPGRRNLLCVLDWGLGHASRSLALLRALEKAGELTFLASCGRARKFLEQERPDLTVYELPAYDVRYPTGNMPLNVGLQLPKWLRTIAREKRQTARLVEELRIDRIISDSRFGCYHPRVESVMLTHQLHPIFNFGPMSWSYVKYLRRFREVWVPDTADRKMSGRLSDPKGYKKVRFIGPLSRLEPTKPAPENWRTLSLLSGPEPMRSRLEKILLGQLRQLPGPHLLIRGVPDEEEVVEEHRIVVKPFADRQFLARHLPIAQHIICRSGYSTLMDLAALNLSAKIILIPTPGQTEQELLAQTQVQSGDALAAFAQGEIDLAGLIG</sequence>
<dbReference type="STRING" id="478744.SAMN05444359_108124"/>
<dbReference type="Proteomes" id="UP000199021">
    <property type="component" value="Unassembled WGS sequence"/>
</dbReference>